<dbReference type="AlphaFoldDB" id="A0A2P6Q5S8"/>
<protein>
    <submittedName>
        <fullName evidence="1">Uncharacterized protein</fullName>
    </submittedName>
</protein>
<comment type="caution">
    <text evidence="1">The sequence shown here is derived from an EMBL/GenBank/DDBJ whole genome shotgun (WGS) entry which is preliminary data.</text>
</comment>
<accession>A0A2P6Q5S8</accession>
<dbReference type="Proteomes" id="UP000238479">
    <property type="component" value="Chromosome 5"/>
</dbReference>
<evidence type="ECO:0000313" key="1">
    <source>
        <dbReference type="EMBL" id="PRQ29535.1"/>
    </source>
</evidence>
<sequence>MHTETEEEQYYMRCIKKRVEPRVQIDNVLVTHLSRRRSIWIVILIPIPFLLTSK</sequence>
<name>A0A2P6Q5S8_ROSCH</name>
<organism evidence="1 2">
    <name type="scientific">Rosa chinensis</name>
    <name type="common">China rose</name>
    <dbReference type="NCBI Taxonomy" id="74649"/>
    <lineage>
        <taxon>Eukaryota</taxon>
        <taxon>Viridiplantae</taxon>
        <taxon>Streptophyta</taxon>
        <taxon>Embryophyta</taxon>
        <taxon>Tracheophyta</taxon>
        <taxon>Spermatophyta</taxon>
        <taxon>Magnoliopsida</taxon>
        <taxon>eudicotyledons</taxon>
        <taxon>Gunneridae</taxon>
        <taxon>Pentapetalae</taxon>
        <taxon>rosids</taxon>
        <taxon>fabids</taxon>
        <taxon>Rosales</taxon>
        <taxon>Rosaceae</taxon>
        <taxon>Rosoideae</taxon>
        <taxon>Rosoideae incertae sedis</taxon>
        <taxon>Rosa</taxon>
    </lineage>
</organism>
<reference evidence="1 2" key="1">
    <citation type="journal article" date="2018" name="Nat. Genet.">
        <title>The Rosa genome provides new insights in the design of modern roses.</title>
        <authorList>
            <person name="Bendahmane M."/>
        </authorList>
    </citation>
    <scope>NUCLEOTIDE SEQUENCE [LARGE SCALE GENOMIC DNA]</scope>
    <source>
        <strain evidence="2">cv. Old Blush</strain>
    </source>
</reference>
<proteinExistence type="predicted"/>
<keyword evidence="2" id="KW-1185">Reference proteome</keyword>
<dbReference type="Gramene" id="PRQ29535">
    <property type="protein sequence ID" value="PRQ29535"/>
    <property type="gene ID" value="RchiOBHm_Chr5g0014921"/>
</dbReference>
<gene>
    <name evidence="1" type="ORF">RchiOBHm_Chr5g0014921</name>
</gene>
<dbReference type="EMBL" id="PDCK01000043">
    <property type="protein sequence ID" value="PRQ29535.1"/>
    <property type="molecule type" value="Genomic_DNA"/>
</dbReference>
<evidence type="ECO:0000313" key="2">
    <source>
        <dbReference type="Proteomes" id="UP000238479"/>
    </source>
</evidence>